<dbReference type="Pfam" id="PF00496">
    <property type="entry name" value="SBP_bac_5"/>
    <property type="match status" value="1"/>
</dbReference>
<proteinExistence type="inferred from homology"/>
<comment type="caution">
    <text evidence="7">The sequence shown here is derived from an EMBL/GenBank/DDBJ whole genome shotgun (WGS) entry which is preliminary data.</text>
</comment>
<dbReference type="InterPro" id="IPR039424">
    <property type="entry name" value="SBP_5"/>
</dbReference>
<organism evidence="7 8">
    <name type="scientific">Streptomyces hainanensis</name>
    <dbReference type="NCBI Taxonomy" id="402648"/>
    <lineage>
        <taxon>Bacteria</taxon>
        <taxon>Bacillati</taxon>
        <taxon>Actinomycetota</taxon>
        <taxon>Actinomycetes</taxon>
        <taxon>Kitasatosporales</taxon>
        <taxon>Streptomycetaceae</taxon>
        <taxon>Streptomyces</taxon>
    </lineage>
</organism>
<sequence length="232" mass="23721">MRRTLPRPPLLAVALAVTLAPLTGCLAARGADGSATDTVDAALGTDPSTFDPALGSASDDYTADRLLYDTLTRRDSEGLAAGLATDWEAVSAAEFVFTIRSGATCADGTPITPTVVANSLTRFADPDTGSPGRTLALGRGEATFTPDDAAGTVTAELTEDWADLPIGLSLPQTGVVCPAGLADPEGLAAGSVRGAFSGPYTLARATPAVSYEFALREEYDAWPDLAEPLTGT</sequence>
<feature type="signal peptide" evidence="5">
    <location>
        <begin position="1"/>
        <end position="30"/>
    </location>
</feature>
<gene>
    <name evidence="7" type="ORF">E1283_36665</name>
</gene>
<evidence type="ECO:0000259" key="6">
    <source>
        <dbReference type="Pfam" id="PF00496"/>
    </source>
</evidence>
<dbReference type="AlphaFoldDB" id="A0A4R4S8R0"/>
<dbReference type="GO" id="GO:1904680">
    <property type="term" value="F:peptide transmembrane transporter activity"/>
    <property type="evidence" value="ECO:0007669"/>
    <property type="project" value="TreeGrafter"/>
</dbReference>
<dbReference type="EMBL" id="SMKI01000892">
    <property type="protein sequence ID" value="TDC59437.1"/>
    <property type="molecule type" value="Genomic_DNA"/>
</dbReference>
<evidence type="ECO:0000256" key="2">
    <source>
        <dbReference type="ARBA" id="ARBA00005695"/>
    </source>
</evidence>
<keyword evidence="8" id="KW-1185">Reference proteome</keyword>
<evidence type="ECO:0000256" key="3">
    <source>
        <dbReference type="ARBA" id="ARBA00022448"/>
    </source>
</evidence>
<dbReference type="PANTHER" id="PTHR30290:SF10">
    <property type="entry name" value="PERIPLASMIC OLIGOPEPTIDE-BINDING PROTEIN-RELATED"/>
    <property type="match status" value="1"/>
</dbReference>
<feature type="domain" description="Solute-binding protein family 5" evidence="6">
    <location>
        <begin position="81"/>
        <end position="222"/>
    </location>
</feature>
<evidence type="ECO:0000313" key="8">
    <source>
        <dbReference type="Proteomes" id="UP000295345"/>
    </source>
</evidence>
<feature type="non-terminal residue" evidence="7">
    <location>
        <position position="232"/>
    </location>
</feature>
<feature type="chain" id="PRO_5020720368" evidence="5">
    <location>
        <begin position="31"/>
        <end position="232"/>
    </location>
</feature>
<dbReference type="RefSeq" id="WP_243745360.1">
    <property type="nucleotide sequence ID" value="NZ_SMKI01000892.1"/>
</dbReference>
<comment type="subcellular location">
    <subcellularLocation>
        <location evidence="1">Cell envelope</location>
    </subcellularLocation>
</comment>
<comment type="similarity">
    <text evidence="2">Belongs to the bacterial solute-binding protein 5 family.</text>
</comment>
<evidence type="ECO:0000313" key="7">
    <source>
        <dbReference type="EMBL" id="TDC59437.1"/>
    </source>
</evidence>
<accession>A0A4R4S8R0</accession>
<dbReference type="PANTHER" id="PTHR30290">
    <property type="entry name" value="PERIPLASMIC BINDING COMPONENT OF ABC TRANSPORTER"/>
    <property type="match status" value="1"/>
</dbReference>
<dbReference type="Proteomes" id="UP000295345">
    <property type="component" value="Unassembled WGS sequence"/>
</dbReference>
<evidence type="ECO:0000256" key="5">
    <source>
        <dbReference type="SAM" id="SignalP"/>
    </source>
</evidence>
<evidence type="ECO:0000256" key="1">
    <source>
        <dbReference type="ARBA" id="ARBA00004196"/>
    </source>
</evidence>
<dbReference type="GO" id="GO:0030313">
    <property type="term" value="C:cell envelope"/>
    <property type="evidence" value="ECO:0007669"/>
    <property type="project" value="UniProtKB-SubCell"/>
</dbReference>
<keyword evidence="3" id="KW-0813">Transport</keyword>
<protein>
    <submittedName>
        <fullName evidence="7">ABC transporter substrate-binding protein</fullName>
    </submittedName>
</protein>
<reference evidence="7 8" key="1">
    <citation type="submission" date="2019-03" db="EMBL/GenBank/DDBJ databases">
        <title>Draft genome sequences of novel Actinobacteria.</title>
        <authorList>
            <person name="Sahin N."/>
            <person name="Ay H."/>
            <person name="Saygin H."/>
        </authorList>
    </citation>
    <scope>NUCLEOTIDE SEQUENCE [LARGE SCALE GENOMIC DNA]</scope>
    <source>
        <strain evidence="7 8">DSM 41900</strain>
    </source>
</reference>
<dbReference type="GO" id="GO:0015833">
    <property type="term" value="P:peptide transport"/>
    <property type="evidence" value="ECO:0007669"/>
    <property type="project" value="TreeGrafter"/>
</dbReference>
<name>A0A4R4S8R0_9ACTN</name>
<dbReference type="SUPFAM" id="SSF53850">
    <property type="entry name" value="Periplasmic binding protein-like II"/>
    <property type="match status" value="1"/>
</dbReference>
<dbReference type="Gene3D" id="3.40.190.10">
    <property type="entry name" value="Periplasmic binding protein-like II"/>
    <property type="match status" value="1"/>
</dbReference>
<evidence type="ECO:0000256" key="4">
    <source>
        <dbReference type="ARBA" id="ARBA00022729"/>
    </source>
</evidence>
<keyword evidence="4 5" id="KW-0732">Signal</keyword>
<dbReference type="InterPro" id="IPR000914">
    <property type="entry name" value="SBP_5_dom"/>
</dbReference>